<dbReference type="Proteomes" id="UP000001683">
    <property type="component" value="Chromosome"/>
</dbReference>
<dbReference type="PANTHER" id="PTHR35024:SF4">
    <property type="entry name" value="POLYMER-FORMING CYTOSKELETAL PROTEIN"/>
    <property type="match status" value="1"/>
</dbReference>
<dbReference type="EMBL" id="CP001034">
    <property type="protein sequence ID" value="ACB86469.1"/>
    <property type="molecule type" value="Genomic_DNA"/>
</dbReference>
<dbReference type="eggNOG" id="COG1664">
    <property type="taxonomic scope" value="Bacteria"/>
</dbReference>
<dbReference type="InParanoid" id="B2A463"/>
<keyword evidence="3" id="KW-1185">Reference proteome</keyword>
<dbReference type="HOGENOM" id="CLU_072799_4_3_9"/>
<dbReference type="KEGG" id="nth:Nther_2923"/>
<evidence type="ECO:0008006" key="4">
    <source>
        <dbReference type="Google" id="ProtNLM"/>
    </source>
</evidence>
<dbReference type="Pfam" id="PF04519">
    <property type="entry name" value="Bactofilin"/>
    <property type="match status" value="1"/>
</dbReference>
<dbReference type="STRING" id="457570.Nther_2923"/>
<gene>
    <name evidence="2" type="ordered locus">Nther_2923</name>
</gene>
<protein>
    <recommendedName>
        <fullName evidence="4">Integral membrane protein CcmA involved in cell shape determination</fullName>
    </recommendedName>
</protein>
<reference evidence="2 3" key="1">
    <citation type="submission" date="2008-04" db="EMBL/GenBank/DDBJ databases">
        <title>Complete sequence of chromosome of Natranaerobius thermophilus JW/NM-WN-LF.</title>
        <authorList>
            <consortium name="US DOE Joint Genome Institute"/>
            <person name="Copeland A."/>
            <person name="Lucas S."/>
            <person name="Lapidus A."/>
            <person name="Glavina del Rio T."/>
            <person name="Dalin E."/>
            <person name="Tice H."/>
            <person name="Bruce D."/>
            <person name="Goodwin L."/>
            <person name="Pitluck S."/>
            <person name="Chertkov O."/>
            <person name="Brettin T."/>
            <person name="Detter J.C."/>
            <person name="Han C."/>
            <person name="Kuske C.R."/>
            <person name="Schmutz J."/>
            <person name="Larimer F."/>
            <person name="Land M."/>
            <person name="Hauser L."/>
            <person name="Kyrpides N."/>
            <person name="Lykidis A."/>
            <person name="Mesbah N.M."/>
            <person name="Wiegel J."/>
        </authorList>
    </citation>
    <scope>NUCLEOTIDE SEQUENCE [LARGE SCALE GENOMIC DNA]</scope>
    <source>
        <strain evidence="3">ATCC BAA-1301 / DSM 18059 / JW/NM-WN-LF</strain>
    </source>
</reference>
<reference evidence="2 3" key="2">
    <citation type="journal article" date="2011" name="J. Bacteriol.">
        <title>Complete genome sequence of the anaerobic, halophilic alkalithermophile Natranaerobius thermophilus JW/NM-WN-LF.</title>
        <authorList>
            <person name="Zhao B."/>
            <person name="Mesbah N.M."/>
            <person name="Dalin E."/>
            <person name="Goodwin L."/>
            <person name="Nolan M."/>
            <person name="Pitluck S."/>
            <person name="Chertkov O."/>
            <person name="Brettin T.S."/>
            <person name="Han J."/>
            <person name="Larimer F.W."/>
            <person name="Land M.L."/>
            <person name="Hauser L."/>
            <person name="Kyrpides N."/>
            <person name="Wiegel J."/>
        </authorList>
    </citation>
    <scope>NUCLEOTIDE SEQUENCE [LARGE SCALE GENOMIC DNA]</scope>
    <source>
        <strain evidence="3">ATCC BAA-1301 / DSM 18059 / JW/NM-WN-LF</strain>
    </source>
</reference>
<name>B2A463_NATTJ</name>
<accession>B2A463</accession>
<dbReference type="RefSeq" id="WP_012449301.1">
    <property type="nucleotide sequence ID" value="NC_010718.1"/>
</dbReference>
<evidence type="ECO:0000313" key="2">
    <source>
        <dbReference type="EMBL" id="ACB86469.1"/>
    </source>
</evidence>
<organism evidence="2 3">
    <name type="scientific">Natranaerobius thermophilus (strain ATCC BAA-1301 / DSM 18059 / JW/NM-WN-LF)</name>
    <dbReference type="NCBI Taxonomy" id="457570"/>
    <lineage>
        <taxon>Bacteria</taxon>
        <taxon>Bacillati</taxon>
        <taxon>Bacillota</taxon>
        <taxon>Clostridia</taxon>
        <taxon>Natranaerobiales</taxon>
        <taxon>Natranaerobiaceae</taxon>
        <taxon>Natranaerobius</taxon>
    </lineage>
</organism>
<evidence type="ECO:0000256" key="1">
    <source>
        <dbReference type="ARBA" id="ARBA00044755"/>
    </source>
</evidence>
<proteinExistence type="inferred from homology"/>
<dbReference type="PANTHER" id="PTHR35024">
    <property type="entry name" value="HYPOTHETICAL CYTOSOLIC PROTEIN"/>
    <property type="match status" value="1"/>
</dbReference>
<comment type="similarity">
    <text evidence="1">Belongs to the bactofilin family.</text>
</comment>
<dbReference type="AlphaFoldDB" id="B2A463"/>
<dbReference type="OrthoDB" id="9802488at2"/>
<dbReference type="InterPro" id="IPR007607">
    <property type="entry name" value="BacA/B"/>
</dbReference>
<evidence type="ECO:0000313" key="3">
    <source>
        <dbReference type="Proteomes" id="UP000001683"/>
    </source>
</evidence>
<sequence>MFKKKQSPQQDKVDTIIGHGTEFKGNISAKGIVRVDGKIEGEIATGDNLIVGEQGKVYANIKSKSVTIAGEVHGNMECSENLEILSTGKLFGDVKVANLFIDDGALFDGNCEMKQKKEQTKQQQQ</sequence>